<protein>
    <recommendedName>
        <fullName evidence="2">Cytochrome b5 heme-binding domain-containing protein</fullName>
    </recommendedName>
</protein>
<accession>A0A7S4VWP8</accession>
<dbReference type="Gene3D" id="3.10.120.10">
    <property type="entry name" value="Cytochrome b5-like heme/steroid binding domain"/>
    <property type="match status" value="1"/>
</dbReference>
<gene>
    <name evidence="3" type="ORF">DBRI00130_LOCUS30044</name>
</gene>
<dbReference type="PANTHER" id="PTHR10281">
    <property type="entry name" value="MEMBRANE-ASSOCIATED PROGESTERONE RECEPTOR COMPONENT-RELATED"/>
    <property type="match status" value="1"/>
</dbReference>
<evidence type="ECO:0000313" key="3">
    <source>
        <dbReference type="EMBL" id="CAE4635965.1"/>
    </source>
</evidence>
<dbReference type="GO" id="GO:0016020">
    <property type="term" value="C:membrane"/>
    <property type="evidence" value="ECO:0007669"/>
    <property type="project" value="TreeGrafter"/>
</dbReference>
<feature type="domain" description="Cytochrome b5 heme-binding" evidence="2">
    <location>
        <begin position="94"/>
        <end position="191"/>
    </location>
</feature>
<organism evidence="3">
    <name type="scientific">Ditylum brightwellii</name>
    <dbReference type="NCBI Taxonomy" id="49249"/>
    <lineage>
        <taxon>Eukaryota</taxon>
        <taxon>Sar</taxon>
        <taxon>Stramenopiles</taxon>
        <taxon>Ochrophyta</taxon>
        <taxon>Bacillariophyta</taxon>
        <taxon>Mediophyceae</taxon>
        <taxon>Lithodesmiophycidae</taxon>
        <taxon>Lithodesmiales</taxon>
        <taxon>Lithodesmiaceae</taxon>
        <taxon>Ditylum</taxon>
    </lineage>
</organism>
<dbReference type="PANTHER" id="PTHR10281:SF76">
    <property type="entry name" value="CALCUTTA CUP-RELATED"/>
    <property type="match status" value="1"/>
</dbReference>
<dbReference type="Pfam" id="PF00173">
    <property type="entry name" value="Cyt-b5"/>
    <property type="match status" value="1"/>
</dbReference>
<dbReference type="GO" id="GO:0012505">
    <property type="term" value="C:endomembrane system"/>
    <property type="evidence" value="ECO:0007669"/>
    <property type="project" value="TreeGrafter"/>
</dbReference>
<dbReference type="SMART" id="SM01117">
    <property type="entry name" value="Cyt-b5"/>
    <property type="match status" value="1"/>
</dbReference>
<sequence>MVRTVLHAVWIGLTAIMVTRFDANTFFMRFFRDLARSKARRRLYGNKHALVPMLLGLDQPLMDVASSKTKDDEDAEKQMVSLTLEDLASFTGASSIEDDDEYDESNSSPLYLSIMGRIYDVTAGSNFYGPGGQYHSFVGKDATRAFATGCLKEECMVSTLDGLSEKELKEIDRWVELYETHDKYTFVGTLVEDVVDQILELEVDTIEQLEEEEEEVVLV</sequence>
<evidence type="ECO:0000259" key="2">
    <source>
        <dbReference type="SMART" id="SM01117"/>
    </source>
</evidence>
<dbReference type="AlphaFoldDB" id="A0A7S4VWP8"/>
<dbReference type="EMBL" id="HBNS01038507">
    <property type="protein sequence ID" value="CAE4635965.1"/>
    <property type="molecule type" value="Transcribed_RNA"/>
</dbReference>
<comment type="similarity">
    <text evidence="1">Belongs to the cytochrome b5 family. MAPR subfamily.</text>
</comment>
<dbReference type="InterPro" id="IPR050577">
    <property type="entry name" value="MAPR/NEUFC/NENF-like"/>
</dbReference>
<dbReference type="SUPFAM" id="SSF55856">
    <property type="entry name" value="Cytochrome b5-like heme/steroid binding domain"/>
    <property type="match status" value="1"/>
</dbReference>
<proteinExistence type="inferred from homology"/>
<dbReference type="InterPro" id="IPR001199">
    <property type="entry name" value="Cyt_B5-like_heme/steroid-bd"/>
</dbReference>
<reference evidence="3" key="1">
    <citation type="submission" date="2021-01" db="EMBL/GenBank/DDBJ databases">
        <authorList>
            <person name="Corre E."/>
            <person name="Pelletier E."/>
            <person name="Niang G."/>
            <person name="Scheremetjew M."/>
            <person name="Finn R."/>
            <person name="Kale V."/>
            <person name="Holt S."/>
            <person name="Cochrane G."/>
            <person name="Meng A."/>
            <person name="Brown T."/>
            <person name="Cohen L."/>
        </authorList>
    </citation>
    <scope>NUCLEOTIDE SEQUENCE</scope>
    <source>
        <strain evidence="3">GSO104</strain>
    </source>
</reference>
<dbReference type="InterPro" id="IPR036400">
    <property type="entry name" value="Cyt_B5-like_heme/steroid_sf"/>
</dbReference>
<name>A0A7S4VWP8_9STRA</name>
<evidence type="ECO:0000256" key="1">
    <source>
        <dbReference type="ARBA" id="ARBA00038357"/>
    </source>
</evidence>